<proteinExistence type="predicted"/>
<feature type="non-terminal residue" evidence="2">
    <location>
        <position position="122"/>
    </location>
</feature>
<dbReference type="EMBL" id="UINC01150542">
    <property type="protein sequence ID" value="SVD43647.1"/>
    <property type="molecule type" value="Genomic_DNA"/>
</dbReference>
<evidence type="ECO:0008006" key="3">
    <source>
        <dbReference type="Google" id="ProtNLM"/>
    </source>
</evidence>
<sequence>VPVSLFDSEGSRETPGPPHVAGARLVVDNLAETEEFFVRVFNVKSGQRIKTETFDEVFMEFGDGLFVALYEPLNEDPLAKSWYPVVAIYSSDYDSVLERIKTGGLGVRERGDRVLFAKDPSG</sequence>
<evidence type="ECO:0000313" key="2">
    <source>
        <dbReference type="EMBL" id="SVD43647.1"/>
    </source>
</evidence>
<evidence type="ECO:0000256" key="1">
    <source>
        <dbReference type="SAM" id="MobiDB-lite"/>
    </source>
</evidence>
<dbReference type="SUPFAM" id="SSF54593">
    <property type="entry name" value="Glyoxalase/Bleomycin resistance protein/Dihydroxybiphenyl dioxygenase"/>
    <property type="match status" value="1"/>
</dbReference>
<feature type="region of interest" description="Disordered" evidence="1">
    <location>
        <begin position="1"/>
        <end position="20"/>
    </location>
</feature>
<name>A0A382VB39_9ZZZZ</name>
<accession>A0A382VB39</accession>
<organism evidence="2">
    <name type="scientific">marine metagenome</name>
    <dbReference type="NCBI Taxonomy" id="408172"/>
    <lineage>
        <taxon>unclassified sequences</taxon>
        <taxon>metagenomes</taxon>
        <taxon>ecological metagenomes</taxon>
    </lineage>
</organism>
<reference evidence="2" key="1">
    <citation type="submission" date="2018-05" db="EMBL/GenBank/DDBJ databases">
        <authorList>
            <person name="Lanie J.A."/>
            <person name="Ng W.-L."/>
            <person name="Kazmierczak K.M."/>
            <person name="Andrzejewski T.M."/>
            <person name="Davidsen T.M."/>
            <person name="Wayne K.J."/>
            <person name="Tettelin H."/>
            <person name="Glass J.I."/>
            <person name="Rusch D."/>
            <person name="Podicherti R."/>
            <person name="Tsui H.-C.T."/>
            <person name="Winkler M.E."/>
        </authorList>
    </citation>
    <scope>NUCLEOTIDE SEQUENCE</scope>
</reference>
<dbReference type="InterPro" id="IPR029068">
    <property type="entry name" value="Glyas_Bleomycin-R_OHBP_Dase"/>
</dbReference>
<feature type="non-terminal residue" evidence="2">
    <location>
        <position position="1"/>
    </location>
</feature>
<dbReference type="AlphaFoldDB" id="A0A382VB39"/>
<gene>
    <name evidence="2" type="ORF">METZ01_LOCUS396501</name>
</gene>
<protein>
    <recommendedName>
        <fullName evidence="3">VOC domain-containing protein</fullName>
    </recommendedName>
</protein>
<dbReference type="Gene3D" id="3.10.180.10">
    <property type="entry name" value="2,3-Dihydroxybiphenyl 1,2-Dioxygenase, domain 1"/>
    <property type="match status" value="1"/>
</dbReference>
<dbReference type="CDD" id="cd06587">
    <property type="entry name" value="VOC"/>
    <property type="match status" value="1"/>
</dbReference>